<feature type="domain" description="RING-type" evidence="6">
    <location>
        <begin position="208"/>
        <end position="248"/>
    </location>
</feature>
<evidence type="ECO:0000256" key="1">
    <source>
        <dbReference type="ARBA" id="ARBA00022723"/>
    </source>
</evidence>
<reference evidence="8" key="1">
    <citation type="submission" date="2015-07" db="EMBL/GenBank/DDBJ databases">
        <title>Transcriptome Assembly of Anthurium amnicola.</title>
        <authorList>
            <person name="Suzuki J."/>
        </authorList>
    </citation>
    <scope>NUCLEOTIDE SEQUENCE</scope>
</reference>
<dbReference type="InterPro" id="IPR001841">
    <property type="entry name" value="Znf_RING"/>
</dbReference>
<dbReference type="Gene3D" id="3.30.40.10">
    <property type="entry name" value="Zinc/RING finger domain, C3HC4 (zinc finger)"/>
    <property type="match status" value="1"/>
</dbReference>
<dbReference type="PROSITE" id="PS50271">
    <property type="entry name" value="ZF_UBP"/>
    <property type="match status" value="1"/>
</dbReference>
<protein>
    <submittedName>
        <fullName evidence="8">BRCA1-associated protein</fullName>
    </submittedName>
</protein>
<dbReference type="GO" id="GO:0005737">
    <property type="term" value="C:cytoplasm"/>
    <property type="evidence" value="ECO:0007669"/>
    <property type="project" value="TreeGrafter"/>
</dbReference>
<evidence type="ECO:0000256" key="2">
    <source>
        <dbReference type="ARBA" id="ARBA00022771"/>
    </source>
</evidence>
<dbReference type="GO" id="GO:0007265">
    <property type="term" value="P:Ras protein signal transduction"/>
    <property type="evidence" value="ECO:0007669"/>
    <property type="project" value="TreeGrafter"/>
</dbReference>
<proteinExistence type="predicted"/>
<keyword evidence="3" id="KW-0862">Zinc</keyword>
<dbReference type="PROSITE" id="PS50089">
    <property type="entry name" value="ZF_RING_2"/>
    <property type="match status" value="1"/>
</dbReference>
<dbReference type="SMART" id="SM00290">
    <property type="entry name" value="ZnF_UBP"/>
    <property type="match status" value="1"/>
</dbReference>
<evidence type="ECO:0000313" key="8">
    <source>
        <dbReference type="EMBL" id="JAT57757.1"/>
    </source>
</evidence>
<dbReference type="Pfam" id="PF07576">
    <property type="entry name" value="BRAP2"/>
    <property type="match status" value="1"/>
</dbReference>
<dbReference type="InterPro" id="IPR047243">
    <property type="entry name" value="RING-H2_BRAP2"/>
</dbReference>
<dbReference type="EMBL" id="GDJX01010179">
    <property type="protein sequence ID" value="JAT57757.1"/>
    <property type="molecule type" value="Transcribed_RNA"/>
</dbReference>
<name>A0A1D1YSY0_9ARAE</name>
<feature type="domain" description="UBP-type" evidence="7">
    <location>
        <begin position="242"/>
        <end position="335"/>
    </location>
</feature>
<dbReference type="SMART" id="SM00184">
    <property type="entry name" value="RING"/>
    <property type="match status" value="1"/>
</dbReference>
<dbReference type="CDD" id="cd16457">
    <property type="entry name" value="RING-H2_BRAP2"/>
    <property type="match status" value="1"/>
</dbReference>
<dbReference type="GO" id="GO:0008270">
    <property type="term" value="F:zinc ion binding"/>
    <property type="evidence" value="ECO:0007669"/>
    <property type="project" value="UniProtKB-KW"/>
</dbReference>
<dbReference type="InterPro" id="IPR011422">
    <property type="entry name" value="BRAP2/ETP1_RRM"/>
</dbReference>
<evidence type="ECO:0000256" key="3">
    <source>
        <dbReference type="ARBA" id="ARBA00022833"/>
    </source>
</evidence>
<evidence type="ECO:0000256" key="5">
    <source>
        <dbReference type="SAM" id="MobiDB-lite"/>
    </source>
</evidence>
<dbReference type="SUPFAM" id="SSF57850">
    <property type="entry name" value="RING/U-box"/>
    <property type="match status" value="1"/>
</dbReference>
<dbReference type="Pfam" id="PF13639">
    <property type="entry name" value="zf-RING_2"/>
    <property type="match status" value="1"/>
</dbReference>
<dbReference type="InterPro" id="IPR001607">
    <property type="entry name" value="Znf_UBP"/>
</dbReference>
<feature type="compositionally biased region" description="Low complexity" evidence="5">
    <location>
        <begin position="39"/>
        <end position="55"/>
    </location>
</feature>
<dbReference type="GO" id="GO:0061630">
    <property type="term" value="F:ubiquitin protein ligase activity"/>
    <property type="evidence" value="ECO:0007669"/>
    <property type="project" value="TreeGrafter"/>
</dbReference>
<evidence type="ECO:0000259" key="7">
    <source>
        <dbReference type="PROSITE" id="PS50271"/>
    </source>
</evidence>
<sequence>MFRLRVHSVGAPRRLPMAAEIVVAASSGGDYLHHHPVVSSSPSSSSSPLAAAAANSNPSVQAGRGVVHIFRNASPHPASSYTTPSTSSPHQHHLPPLPVGRGTLLLVLAIPSRLAPEDFLHFCCWAYSERLSEVRVIRNDAVEERYSMLIQFDEQNAADSFYLELNGWRFPSEEAEVCHILFLSSVEYTESTEIAGSPPAGFTELPTCPVCLERLDQDISGIVTTGCDHSFQCSCISKWANSSCPVCRFCMEHCEKPNCSVCETSENLWVCMICGFVGCGRYREGHAIKHWKDTQHCYSLDLQTQRVWDYVGDTYVHRLNQSKSDGKVAKLKSRCSSIDDDCRSWECSEDSGISGALLNSKVDAIVDEYNDLLASQLETQHQYYESLILEAREKKGKMISEAVDKAVREKLHNIQLELEKRTEEKKHVADMNEKLLKDQKLLREKIKEVEDRGRSTLRLKDEKIHDLEEEIRDITVYIEAQKALNDIADADDIKGGTVLPIPLQQASSAKTRKYSKLSRRQH</sequence>
<evidence type="ECO:0000256" key="4">
    <source>
        <dbReference type="PROSITE-ProRule" id="PRU00502"/>
    </source>
</evidence>
<dbReference type="AlphaFoldDB" id="A0A1D1YSY0"/>
<dbReference type="InterPro" id="IPR013083">
    <property type="entry name" value="Znf_RING/FYVE/PHD"/>
</dbReference>
<accession>A0A1D1YSY0</accession>
<keyword evidence="2 4" id="KW-0863">Zinc-finger</keyword>
<organism evidence="8">
    <name type="scientific">Anthurium amnicola</name>
    <dbReference type="NCBI Taxonomy" id="1678845"/>
    <lineage>
        <taxon>Eukaryota</taxon>
        <taxon>Viridiplantae</taxon>
        <taxon>Streptophyta</taxon>
        <taxon>Embryophyta</taxon>
        <taxon>Tracheophyta</taxon>
        <taxon>Spermatophyta</taxon>
        <taxon>Magnoliopsida</taxon>
        <taxon>Liliopsida</taxon>
        <taxon>Araceae</taxon>
        <taxon>Pothoideae</taxon>
        <taxon>Potheae</taxon>
        <taxon>Anthurium</taxon>
    </lineage>
</organism>
<dbReference type="Pfam" id="PF02148">
    <property type="entry name" value="zf-UBP"/>
    <property type="match status" value="1"/>
</dbReference>
<dbReference type="GO" id="GO:0016567">
    <property type="term" value="P:protein ubiquitination"/>
    <property type="evidence" value="ECO:0007669"/>
    <property type="project" value="TreeGrafter"/>
</dbReference>
<keyword evidence="1" id="KW-0479">Metal-binding</keyword>
<evidence type="ECO:0000259" key="6">
    <source>
        <dbReference type="PROSITE" id="PS50089"/>
    </source>
</evidence>
<dbReference type="PANTHER" id="PTHR24007:SF10">
    <property type="entry name" value="BRAP2 RING ZNF UBP DOMAIN-CONTAINING PROTEIN 1"/>
    <property type="match status" value="1"/>
</dbReference>
<dbReference type="PANTHER" id="PTHR24007">
    <property type="entry name" value="BRCA1-ASSOCIATED PROTEIN"/>
    <property type="match status" value="1"/>
</dbReference>
<gene>
    <name evidence="8" type="primary">BRAP_3</name>
    <name evidence="8" type="ORF">g.114947</name>
</gene>
<feature type="region of interest" description="Disordered" evidence="5">
    <location>
        <begin position="34"/>
        <end position="55"/>
    </location>
</feature>